<evidence type="ECO:0000259" key="3">
    <source>
        <dbReference type="PROSITE" id="PS50966"/>
    </source>
</evidence>
<dbReference type="GO" id="GO:0008270">
    <property type="term" value="F:zinc ion binding"/>
    <property type="evidence" value="ECO:0007669"/>
    <property type="project" value="UniProtKB-KW"/>
</dbReference>
<dbReference type="EMBL" id="LWCA01000012">
    <property type="protein sequence ID" value="OAF71966.1"/>
    <property type="molecule type" value="Genomic_DNA"/>
</dbReference>
<keyword evidence="1" id="KW-0479">Metal-binding</keyword>
<keyword evidence="1" id="KW-0863">Zinc-finger</keyword>
<accession>A0A177BCQ9</accession>
<feature type="compositionally biased region" description="Basic and acidic residues" evidence="2">
    <location>
        <begin position="296"/>
        <end position="306"/>
    </location>
</feature>
<keyword evidence="5" id="KW-1185">Reference proteome</keyword>
<feature type="domain" description="SWIM-type" evidence="3">
    <location>
        <begin position="448"/>
        <end position="484"/>
    </location>
</feature>
<dbReference type="InterPro" id="IPR007527">
    <property type="entry name" value="Znf_SWIM"/>
</dbReference>
<protein>
    <recommendedName>
        <fullName evidence="3">SWIM-type domain-containing protein</fullName>
    </recommendedName>
</protein>
<dbReference type="AlphaFoldDB" id="A0A177BCQ9"/>
<keyword evidence="1" id="KW-0862">Zinc</keyword>
<proteinExistence type="predicted"/>
<reference evidence="4 5" key="1">
    <citation type="submission" date="2016-04" db="EMBL/GenBank/DDBJ databases">
        <title>The genome of Intoshia linei affirms orthonectids as highly simplified spiralians.</title>
        <authorList>
            <person name="Mikhailov K.V."/>
            <person name="Slusarev G.S."/>
            <person name="Nikitin M.A."/>
            <person name="Logacheva M.D."/>
            <person name="Penin A."/>
            <person name="Aleoshin V."/>
            <person name="Panchin Y.V."/>
        </authorList>
    </citation>
    <scope>NUCLEOTIDE SEQUENCE [LARGE SCALE GENOMIC DNA]</scope>
    <source>
        <strain evidence="4">Intl2013</strain>
        <tissue evidence="4">Whole animal</tissue>
    </source>
</reference>
<comment type="caution">
    <text evidence="4">The sequence shown here is derived from an EMBL/GenBank/DDBJ whole genome shotgun (WGS) entry which is preliminary data.</text>
</comment>
<dbReference type="OrthoDB" id="10244944at2759"/>
<evidence type="ECO:0000256" key="1">
    <source>
        <dbReference type="PROSITE-ProRule" id="PRU00325"/>
    </source>
</evidence>
<feature type="region of interest" description="Disordered" evidence="2">
    <location>
        <begin position="234"/>
        <end position="256"/>
    </location>
</feature>
<evidence type="ECO:0000313" key="5">
    <source>
        <dbReference type="Proteomes" id="UP000078046"/>
    </source>
</evidence>
<dbReference type="Proteomes" id="UP000078046">
    <property type="component" value="Unassembled WGS sequence"/>
</dbReference>
<feature type="compositionally biased region" description="Polar residues" evidence="2">
    <location>
        <begin position="307"/>
        <end position="317"/>
    </location>
</feature>
<sequence length="514" mass="58159">MGLKSKINIDMDTETLMFNKDDDMKWDNEIIKLNPINKDKIKNRELRYSLIKRYSLPLEVIQNISSNSLNYYKNSVDMTSTPSYKSNVWVETPYGDKANAADVNNSENDVDSASIPIKQLSLSNSPEPDFIGCIGDSLNINTKNYRRYESSILDNIGEESEGKSKSDTNRFSQDGIYISSENELSGEFDLTKNENEKSIQKDLTILNAPRNIPESESEKSSFNQSKILIEVTNELEKDHKSGNSNNSDNDKKKSDIEKSDLSVTINQSNSSNPYTIQDEIHLSVAEESDIIVETRHGDGDKTDRLSNENTNPTDDYTTSIKISENIIVTDVSSQDQQISESTKSLSIPIESGDSRENSIIESFKKDTTNNDSTKLSISSDKVTNTVTKAVESNNDQENASKISNPSDVNYNSRTSISRKIFHFEGNIEILETNENIFDGCMEKMFEEYEVCYNNQEWKLSTCTCRFFLKNFKCKNLILVAMHLNLLKNDDLLVKSKSIFIGEKKEDVPKEPQGL</sequence>
<feature type="region of interest" description="Disordered" evidence="2">
    <location>
        <begin position="296"/>
        <end position="317"/>
    </location>
</feature>
<dbReference type="PROSITE" id="PS50966">
    <property type="entry name" value="ZF_SWIM"/>
    <property type="match status" value="1"/>
</dbReference>
<organism evidence="4 5">
    <name type="scientific">Intoshia linei</name>
    <dbReference type="NCBI Taxonomy" id="1819745"/>
    <lineage>
        <taxon>Eukaryota</taxon>
        <taxon>Metazoa</taxon>
        <taxon>Spiralia</taxon>
        <taxon>Lophotrochozoa</taxon>
        <taxon>Mesozoa</taxon>
        <taxon>Orthonectida</taxon>
        <taxon>Rhopaluridae</taxon>
        <taxon>Intoshia</taxon>
    </lineage>
</organism>
<evidence type="ECO:0000313" key="4">
    <source>
        <dbReference type="EMBL" id="OAF71966.1"/>
    </source>
</evidence>
<gene>
    <name evidence="4" type="ORF">A3Q56_00257</name>
</gene>
<name>A0A177BCQ9_9BILA</name>
<evidence type="ECO:0000256" key="2">
    <source>
        <dbReference type="SAM" id="MobiDB-lite"/>
    </source>
</evidence>